<keyword evidence="1" id="KW-0472">Membrane</keyword>
<dbReference type="Proteomes" id="UP000235023">
    <property type="component" value="Unassembled WGS sequence"/>
</dbReference>
<dbReference type="AlphaFoldDB" id="A0A2J5HIZ2"/>
<gene>
    <name evidence="2" type="ORF">BDW42DRAFT_9327</name>
</gene>
<proteinExistence type="predicted"/>
<accession>A0A2J5HIZ2</accession>
<keyword evidence="1" id="KW-0812">Transmembrane</keyword>
<name>A0A2J5HIZ2_9EURO</name>
<evidence type="ECO:0000313" key="3">
    <source>
        <dbReference type="Proteomes" id="UP000235023"/>
    </source>
</evidence>
<protein>
    <submittedName>
        <fullName evidence="2">Uncharacterized protein</fullName>
    </submittedName>
</protein>
<organism evidence="2 3">
    <name type="scientific">Aspergillus taichungensis</name>
    <dbReference type="NCBI Taxonomy" id="482145"/>
    <lineage>
        <taxon>Eukaryota</taxon>
        <taxon>Fungi</taxon>
        <taxon>Dikarya</taxon>
        <taxon>Ascomycota</taxon>
        <taxon>Pezizomycotina</taxon>
        <taxon>Eurotiomycetes</taxon>
        <taxon>Eurotiomycetidae</taxon>
        <taxon>Eurotiales</taxon>
        <taxon>Aspergillaceae</taxon>
        <taxon>Aspergillus</taxon>
        <taxon>Aspergillus subgen. Circumdati</taxon>
    </lineage>
</organism>
<dbReference type="EMBL" id="KZ559604">
    <property type="protein sequence ID" value="PLN77031.1"/>
    <property type="molecule type" value="Genomic_DNA"/>
</dbReference>
<evidence type="ECO:0000256" key="1">
    <source>
        <dbReference type="SAM" id="Phobius"/>
    </source>
</evidence>
<sequence>MGSGRFLGFAWHYIDLVHIFPFPWIFFRVFYPPIFPPFLFLSRSFFRLGSYYLFCSLPPSFFLSIFPFHPLFSPISLHFPLSSDHSIFHTISYCILSSLLLSSIHEPSKFNYLPTSYLRSPHPPLVINLSPPRNLVCGEIPAETESDRTAVLPESSRNTIRNNCICQSNK</sequence>
<keyword evidence="3" id="KW-1185">Reference proteome</keyword>
<keyword evidence="1" id="KW-1133">Transmembrane helix</keyword>
<reference evidence="3" key="1">
    <citation type="submission" date="2017-12" db="EMBL/GenBank/DDBJ databases">
        <authorList>
            <consortium name="DOE Joint Genome Institute"/>
            <person name="Mondo S.J."/>
            <person name="Kjaerbolling I."/>
            <person name="Vesth T.C."/>
            <person name="Frisvad J.C."/>
            <person name="Nybo J.L."/>
            <person name="Theobald S."/>
            <person name="Kuo A."/>
            <person name="Bowyer P."/>
            <person name="Matsuda Y."/>
            <person name="Lyhne E.K."/>
            <person name="Kogle M.E."/>
            <person name="Clum A."/>
            <person name="Lipzen A."/>
            <person name="Salamov A."/>
            <person name="Ngan C.Y."/>
            <person name="Daum C."/>
            <person name="Chiniquy J."/>
            <person name="Barry K."/>
            <person name="LaButti K."/>
            <person name="Haridas S."/>
            <person name="Simmons B.A."/>
            <person name="Magnuson J.K."/>
            <person name="Mortensen U.H."/>
            <person name="Larsen T.O."/>
            <person name="Grigoriev I.V."/>
            <person name="Baker S.E."/>
            <person name="Andersen M.R."/>
            <person name="Nordberg H.P."/>
            <person name="Cantor M.N."/>
            <person name="Hua S.X."/>
        </authorList>
    </citation>
    <scope>NUCLEOTIDE SEQUENCE [LARGE SCALE GENOMIC DNA]</scope>
    <source>
        <strain evidence="3">IBT 19404</strain>
    </source>
</reference>
<feature type="transmembrane region" description="Helical" evidence="1">
    <location>
        <begin position="86"/>
        <end position="104"/>
    </location>
</feature>
<feature type="transmembrane region" description="Helical" evidence="1">
    <location>
        <begin position="48"/>
        <end position="66"/>
    </location>
</feature>
<evidence type="ECO:0000313" key="2">
    <source>
        <dbReference type="EMBL" id="PLN77031.1"/>
    </source>
</evidence>